<keyword evidence="2" id="KW-1185">Reference proteome</keyword>
<dbReference type="SUPFAM" id="SSF52540">
    <property type="entry name" value="P-loop containing nucleoside triphosphate hydrolases"/>
    <property type="match status" value="1"/>
</dbReference>
<evidence type="ECO:0000313" key="1">
    <source>
        <dbReference type="EMBL" id="KAA1261573.1"/>
    </source>
</evidence>
<evidence type="ECO:0000313" key="2">
    <source>
        <dbReference type="Proteomes" id="UP000322699"/>
    </source>
</evidence>
<reference evidence="1 2" key="1">
    <citation type="submission" date="2019-08" db="EMBL/GenBank/DDBJ databases">
        <title>Deep-cultivation of Planctomycetes and their phenomic and genomic characterization uncovers novel biology.</title>
        <authorList>
            <person name="Wiegand S."/>
            <person name="Jogler M."/>
            <person name="Boedeker C."/>
            <person name="Pinto D."/>
            <person name="Vollmers J."/>
            <person name="Rivas-Marin E."/>
            <person name="Kohn T."/>
            <person name="Peeters S.H."/>
            <person name="Heuer A."/>
            <person name="Rast P."/>
            <person name="Oberbeckmann S."/>
            <person name="Bunk B."/>
            <person name="Jeske O."/>
            <person name="Meyerdierks A."/>
            <person name="Storesund J.E."/>
            <person name="Kallscheuer N."/>
            <person name="Luecker S."/>
            <person name="Lage O.M."/>
            <person name="Pohl T."/>
            <person name="Merkel B.J."/>
            <person name="Hornburger P."/>
            <person name="Mueller R.-W."/>
            <person name="Bruemmer F."/>
            <person name="Labrenz M."/>
            <person name="Spormann A.M."/>
            <person name="Op Den Camp H."/>
            <person name="Overmann J."/>
            <person name="Amann R."/>
            <person name="Jetten M.S.M."/>
            <person name="Mascher T."/>
            <person name="Medema M.H."/>
            <person name="Devos D.P."/>
            <person name="Kaster A.-K."/>
            <person name="Ovreas L."/>
            <person name="Rohde M."/>
            <person name="Galperin M.Y."/>
            <person name="Jogler C."/>
        </authorList>
    </citation>
    <scope>NUCLEOTIDE SEQUENCE [LARGE SCALE GENOMIC DNA]</scope>
    <source>
        <strain evidence="1 2">LF1</strain>
    </source>
</reference>
<dbReference type="EMBL" id="VRLW01000001">
    <property type="protein sequence ID" value="KAA1261573.1"/>
    <property type="molecule type" value="Genomic_DNA"/>
</dbReference>
<gene>
    <name evidence="1" type="ORF">LF1_41230</name>
</gene>
<dbReference type="AlphaFoldDB" id="A0A5B1CQB3"/>
<evidence type="ECO:0008006" key="3">
    <source>
        <dbReference type="Google" id="ProtNLM"/>
    </source>
</evidence>
<sequence length="213" mass="24120">MLDAISPIAVLGPYRGGTSLVTGILKELGCFTGNAFFDAQSGYCTYEDEWLRCCCLQCFDENTKRYRGTFEQRVANLRCWAEFARSETAANSFSTYVGKHPTMCMLINELEIAWQFDGEPPPLFVSVERPVEDTIRSWDKAKTPTGHPWWPRPDREAFVNSLIIHRDNSLAKCNAVNIDFQRLRSDSESEILKLAKACGLPQTLLPEASRLIK</sequence>
<name>A0A5B1CQB3_9BACT</name>
<proteinExistence type="predicted"/>
<protein>
    <recommendedName>
        <fullName evidence="3">Sulfotransferase family protein</fullName>
    </recommendedName>
</protein>
<accession>A0A5B1CQB3</accession>
<comment type="caution">
    <text evidence="1">The sequence shown here is derived from an EMBL/GenBank/DDBJ whole genome shotgun (WGS) entry which is preliminary data.</text>
</comment>
<organism evidence="1 2">
    <name type="scientific">Rubripirellula obstinata</name>
    <dbReference type="NCBI Taxonomy" id="406547"/>
    <lineage>
        <taxon>Bacteria</taxon>
        <taxon>Pseudomonadati</taxon>
        <taxon>Planctomycetota</taxon>
        <taxon>Planctomycetia</taxon>
        <taxon>Pirellulales</taxon>
        <taxon>Pirellulaceae</taxon>
        <taxon>Rubripirellula</taxon>
    </lineage>
</organism>
<dbReference type="InterPro" id="IPR027417">
    <property type="entry name" value="P-loop_NTPase"/>
</dbReference>
<dbReference type="Proteomes" id="UP000322699">
    <property type="component" value="Unassembled WGS sequence"/>
</dbReference>
<dbReference type="Gene3D" id="3.40.50.300">
    <property type="entry name" value="P-loop containing nucleotide triphosphate hydrolases"/>
    <property type="match status" value="1"/>
</dbReference>